<proteinExistence type="predicted"/>
<gene>
    <name evidence="1" type="ORF">CEN46_07265</name>
</gene>
<dbReference type="EMBL" id="NMQE01000196">
    <property type="protein sequence ID" value="PMB24727.1"/>
    <property type="molecule type" value="Genomic_DNA"/>
</dbReference>
<name>A0A2N6LJJ0_9CYAN</name>
<sequence length="93" mass="11101">MSKATDKLKKDFEDRLIRTLWHIFKRWREGKISDAELKKVLDRLSRKLGQKVLGALLKKVPGLSIIFFIRDWYRYGFGEAVDEATWPFSELWN</sequence>
<evidence type="ECO:0000313" key="1">
    <source>
        <dbReference type="EMBL" id="PMB24727.1"/>
    </source>
</evidence>
<accession>A0A2N6LJJ0</accession>
<protein>
    <submittedName>
        <fullName evidence="1">Uncharacterized protein</fullName>
    </submittedName>
</protein>
<reference evidence="1 2" key="1">
    <citation type="submission" date="2017-07" db="EMBL/GenBank/DDBJ databases">
        <title>Genomes of Fischerella (Mastigocladus) sp. strains.</title>
        <authorList>
            <person name="Miller S.R."/>
        </authorList>
    </citation>
    <scope>NUCLEOTIDE SEQUENCE [LARGE SCALE GENOMIC DNA]</scope>
    <source>
        <strain evidence="1 2">CCMEE 5318</strain>
    </source>
</reference>
<dbReference type="Proteomes" id="UP000235081">
    <property type="component" value="Unassembled WGS sequence"/>
</dbReference>
<evidence type="ECO:0000313" key="2">
    <source>
        <dbReference type="Proteomes" id="UP000235081"/>
    </source>
</evidence>
<organism evidence="1 2">
    <name type="scientific">Fischerella thermalis CCMEE 5318</name>
    <dbReference type="NCBI Taxonomy" id="2019666"/>
    <lineage>
        <taxon>Bacteria</taxon>
        <taxon>Bacillati</taxon>
        <taxon>Cyanobacteriota</taxon>
        <taxon>Cyanophyceae</taxon>
        <taxon>Nostocales</taxon>
        <taxon>Hapalosiphonaceae</taxon>
        <taxon>Fischerella</taxon>
    </lineage>
</organism>
<comment type="caution">
    <text evidence="1">The sequence shown here is derived from an EMBL/GenBank/DDBJ whole genome shotgun (WGS) entry which is preliminary data.</text>
</comment>
<dbReference type="AlphaFoldDB" id="A0A2N6LJJ0"/>